<dbReference type="Pfam" id="PF10521">
    <property type="entry name" value="Tti2"/>
    <property type="match status" value="1"/>
</dbReference>
<dbReference type="FunCoup" id="Q75DU8">
    <property type="interactions" value="19"/>
</dbReference>
<comment type="similarity">
    <text evidence="1">Belongs to the TTI2 family.</text>
</comment>
<dbReference type="GO" id="GO:0031669">
    <property type="term" value="P:cellular response to nutrient levels"/>
    <property type="evidence" value="ECO:0007669"/>
    <property type="project" value="EnsemblFungi"/>
</dbReference>
<dbReference type="GO" id="GO:0006974">
    <property type="term" value="P:DNA damage response"/>
    <property type="evidence" value="ECO:0007669"/>
    <property type="project" value="EnsemblFungi"/>
</dbReference>
<dbReference type="KEGG" id="ago:AGOS_ABL075W"/>
<reference evidence="2 3" key="1">
    <citation type="journal article" date="2004" name="Science">
        <title>The Ashbya gossypii genome as a tool for mapping the ancient Saccharomyces cerevisiae genome.</title>
        <authorList>
            <person name="Dietrich F.S."/>
            <person name="Voegeli S."/>
            <person name="Brachat S."/>
            <person name="Lerch A."/>
            <person name="Gates K."/>
            <person name="Steiner S."/>
            <person name="Mohr C."/>
            <person name="Pohlmann R."/>
            <person name="Luedi P."/>
            <person name="Choi S."/>
            <person name="Wing R.A."/>
            <person name="Flavier A."/>
            <person name="Gaffney T.D."/>
            <person name="Philippsen P."/>
        </authorList>
    </citation>
    <scope>NUCLEOTIDE SEQUENCE [LARGE SCALE GENOMIC DNA]</scope>
    <source>
        <strain evidence="3">ATCC 10895 / CBS 109.51 / FGSC 9923 / NRRL Y-1056</strain>
    </source>
</reference>
<dbReference type="InParanoid" id="Q75DU8"/>
<gene>
    <name evidence="2" type="ORF">AGOS_ABL075W</name>
</gene>
<dbReference type="AlphaFoldDB" id="Q75DU8"/>
<sequence length="427" mass="48641">MPDNTSSLLHFTTAVEQSPDYTPTDDELLQVCHVFAAGTPISKEELHKAAQYLAYYSMSERVKQSTIDQCIQIFKEIMTDELLDHLIQQLQPMLLRTNNSRTTAAGRFKKETATKLKPQLGFGIENENAVSAWKRSGGLRSIPLFYVVLSVLKHESISSNLWWISPGILNLLDESDDIEKVKLPAVKLLRRFLECTIDVSDAVHFSFAATGLFAVYQPILVGLCHQIPPIIEARQSQIIWNTAYPTILALYRVQYANEGPEYKAELGQIFSELVLQLALPKVSMDHLELTNTLLDYTIQTLELLGAFSVRYLQRSIYVLGEYIVRNPFLTLFPPLVEKTLDTLAKLAEVCPPERVCAHRYDFLACLLITYEKCSTEDVLPDSTLDRIHRLAQLLRAAGCDFARDRVTLLERNPDFERVLDRIEQRYK</sequence>
<dbReference type="OMA" id="SSNLWWI"/>
<dbReference type="GO" id="GO:0110078">
    <property type="term" value="C:TTT Hsp90 cochaperone complex"/>
    <property type="evidence" value="ECO:0007669"/>
    <property type="project" value="EnsemblFungi"/>
</dbReference>
<accession>Q75DU8</accession>
<dbReference type="GO" id="GO:0034605">
    <property type="term" value="P:cellular response to heat"/>
    <property type="evidence" value="ECO:0007669"/>
    <property type="project" value="EnsemblFungi"/>
</dbReference>
<dbReference type="HOGENOM" id="CLU_054067_0_0_1"/>
<evidence type="ECO:0000313" key="3">
    <source>
        <dbReference type="Proteomes" id="UP000000591"/>
    </source>
</evidence>
<dbReference type="STRING" id="284811.Q75DU8"/>
<dbReference type="GO" id="GO:0071472">
    <property type="term" value="P:cellular response to salt stress"/>
    <property type="evidence" value="ECO:0007669"/>
    <property type="project" value="EnsemblFungi"/>
</dbReference>
<dbReference type="InterPro" id="IPR018870">
    <property type="entry name" value="Tti2"/>
</dbReference>
<proteinExistence type="inferred from homology"/>
<evidence type="ECO:0000313" key="2">
    <source>
        <dbReference type="EMBL" id="AAS50696.1"/>
    </source>
</evidence>
<dbReference type="GeneID" id="4618953"/>
<reference evidence="3" key="2">
    <citation type="journal article" date="2013" name="G3 (Bethesda)">
        <title>Genomes of Ashbya fungi isolated from insects reveal four mating-type loci, numerous translocations, lack of transposons, and distinct gene duplications.</title>
        <authorList>
            <person name="Dietrich F.S."/>
            <person name="Voegeli S."/>
            <person name="Kuo S."/>
            <person name="Philippsen P."/>
        </authorList>
    </citation>
    <scope>GENOME REANNOTATION</scope>
    <source>
        <strain evidence="3">ATCC 10895 / CBS 109.51 / FGSC 9923 / NRRL Y-1056</strain>
    </source>
</reference>
<organism evidence="2 3">
    <name type="scientific">Eremothecium gossypii (strain ATCC 10895 / CBS 109.51 / FGSC 9923 / NRRL Y-1056)</name>
    <name type="common">Yeast</name>
    <name type="synonym">Ashbya gossypii</name>
    <dbReference type="NCBI Taxonomy" id="284811"/>
    <lineage>
        <taxon>Eukaryota</taxon>
        <taxon>Fungi</taxon>
        <taxon>Dikarya</taxon>
        <taxon>Ascomycota</taxon>
        <taxon>Saccharomycotina</taxon>
        <taxon>Saccharomycetes</taxon>
        <taxon>Saccharomycetales</taxon>
        <taxon>Saccharomycetaceae</taxon>
        <taxon>Eremothecium</taxon>
    </lineage>
</organism>
<keyword evidence="3" id="KW-1185">Reference proteome</keyword>
<dbReference type="RefSeq" id="NP_982872.1">
    <property type="nucleotide sequence ID" value="NM_208225.1"/>
</dbReference>
<dbReference type="EMBL" id="AE016815">
    <property type="protein sequence ID" value="AAS50696.1"/>
    <property type="molecule type" value="Genomic_DNA"/>
</dbReference>
<dbReference type="Proteomes" id="UP000000591">
    <property type="component" value="Chromosome II"/>
</dbReference>
<dbReference type="OrthoDB" id="6417021at2759"/>
<protein>
    <submittedName>
        <fullName evidence="2">ABL075Wp</fullName>
    </submittedName>
</protein>
<evidence type="ECO:0000256" key="1">
    <source>
        <dbReference type="ARBA" id="ARBA00034736"/>
    </source>
</evidence>
<dbReference type="eggNOG" id="ENOG502QU79">
    <property type="taxonomic scope" value="Eukaryota"/>
</dbReference>
<name>Q75DU8_EREGS</name>